<dbReference type="Pfam" id="PF01740">
    <property type="entry name" value="STAS"/>
    <property type="match status" value="1"/>
</dbReference>
<reference evidence="3 4" key="1">
    <citation type="submission" date="2016-10" db="EMBL/GenBank/DDBJ databases">
        <authorList>
            <person name="de Groot N.N."/>
        </authorList>
    </citation>
    <scope>NUCLEOTIDE SEQUENCE [LARGE SCALE GENOMIC DNA]</scope>
    <source>
        <strain evidence="3 4">ASO4-2</strain>
    </source>
</reference>
<dbReference type="InterPro" id="IPR036513">
    <property type="entry name" value="STAS_dom_sf"/>
</dbReference>
<evidence type="ECO:0000256" key="1">
    <source>
        <dbReference type="SAM" id="Phobius"/>
    </source>
</evidence>
<dbReference type="Proteomes" id="UP000198771">
    <property type="component" value="Unassembled WGS sequence"/>
</dbReference>
<feature type="domain" description="STAS" evidence="2">
    <location>
        <begin position="27"/>
        <end position="101"/>
    </location>
</feature>
<evidence type="ECO:0000313" key="4">
    <source>
        <dbReference type="Proteomes" id="UP000198771"/>
    </source>
</evidence>
<dbReference type="PANTHER" id="PTHR30188:SF3">
    <property type="entry name" value="ABC TRANSPORTER PERMEASE"/>
    <property type="match status" value="1"/>
</dbReference>
<dbReference type="InterPro" id="IPR002645">
    <property type="entry name" value="STAS_dom"/>
</dbReference>
<keyword evidence="1" id="KW-0472">Membrane</keyword>
<organism evidence="3 4">
    <name type="scientific">Desulfonatronum thiosulfatophilum</name>
    <dbReference type="NCBI Taxonomy" id="617002"/>
    <lineage>
        <taxon>Bacteria</taxon>
        <taxon>Pseudomonadati</taxon>
        <taxon>Thermodesulfobacteriota</taxon>
        <taxon>Desulfovibrionia</taxon>
        <taxon>Desulfovibrionales</taxon>
        <taxon>Desulfonatronaceae</taxon>
        <taxon>Desulfonatronum</taxon>
    </lineage>
</organism>
<protein>
    <submittedName>
        <fullName evidence="3">Phospholipid/cholesterol/gamma-HCH transport system permease protein</fullName>
    </submittedName>
</protein>
<feature type="transmembrane region" description="Helical" evidence="1">
    <location>
        <begin position="276"/>
        <end position="296"/>
    </location>
</feature>
<keyword evidence="4" id="KW-1185">Reference proteome</keyword>
<feature type="transmembrane region" description="Helical" evidence="1">
    <location>
        <begin position="170"/>
        <end position="191"/>
    </location>
</feature>
<dbReference type="STRING" id="617002.SAMN05660653_00025"/>
<dbReference type="AlphaFoldDB" id="A0A1G6A086"/>
<dbReference type="Pfam" id="PF02405">
    <property type="entry name" value="MlaE"/>
    <property type="match status" value="1"/>
</dbReference>
<dbReference type="GO" id="GO:0005548">
    <property type="term" value="F:phospholipid transporter activity"/>
    <property type="evidence" value="ECO:0007669"/>
    <property type="project" value="TreeGrafter"/>
</dbReference>
<dbReference type="RefSeq" id="WP_244148597.1">
    <property type="nucleotide sequence ID" value="NZ_FMXO01000001.1"/>
</dbReference>
<feature type="transmembrane region" description="Helical" evidence="1">
    <location>
        <begin position="348"/>
        <end position="377"/>
    </location>
</feature>
<evidence type="ECO:0000313" key="3">
    <source>
        <dbReference type="EMBL" id="SDB01805.1"/>
    </source>
</evidence>
<gene>
    <name evidence="3" type="ORF">SAMN05660653_00025</name>
</gene>
<dbReference type="GO" id="GO:0043190">
    <property type="term" value="C:ATP-binding cassette (ABC) transporter complex"/>
    <property type="evidence" value="ECO:0007669"/>
    <property type="project" value="InterPro"/>
</dbReference>
<evidence type="ECO:0000259" key="2">
    <source>
        <dbReference type="PROSITE" id="PS50801"/>
    </source>
</evidence>
<dbReference type="CDD" id="cd07043">
    <property type="entry name" value="STAS_anti-anti-sigma_factors"/>
    <property type="match status" value="1"/>
</dbReference>
<dbReference type="PANTHER" id="PTHR30188">
    <property type="entry name" value="ABC TRANSPORTER PERMEASE PROTEIN-RELATED"/>
    <property type="match status" value="1"/>
</dbReference>
<dbReference type="SUPFAM" id="SSF52091">
    <property type="entry name" value="SpoIIaa-like"/>
    <property type="match status" value="1"/>
</dbReference>
<accession>A0A1G6A086</accession>
<feature type="transmembrane region" description="Helical" evidence="1">
    <location>
        <begin position="316"/>
        <end position="336"/>
    </location>
</feature>
<dbReference type="Gene3D" id="3.30.750.24">
    <property type="entry name" value="STAS domain"/>
    <property type="match status" value="1"/>
</dbReference>
<proteinExistence type="predicted"/>
<sequence>MTSEHAATAFLDDHGTVSGTGSQAMVLRGRLDVGSTGGIWRKIRKSLDKTRARTLDLDVSGLEYVDSSGLALFSELKDHLQSQGGALRLVGLRSDLHPRLQYFQESAQVAVHPRRRPGILEKFGRGAEVLFQDVRELVGYVGAFTAGFAKAVRHPGTIRWRDFWLNCETVGANAVLIIALIGFLMGLIISFQSAMPLRMFGAEIYVARLLGLSMIRELGPLVTAIILAGRSGASFAAELGTMKINEELNALTTMGLDPIRLLVVPRMLAAMFMTPLLTMLFIIFSLIGGAVVMLSLGYPLITYTTQVTMSVGVTDLFSGLFKAFVFSILVGWIGCVRGLQTGHGAWAVGAATTSAVVSGIILIAVADGIFAVVYYVFNY</sequence>
<dbReference type="EMBL" id="FMXO01000001">
    <property type="protein sequence ID" value="SDB01805.1"/>
    <property type="molecule type" value="Genomic_DNA"/>
</dbReference>
<dbReference type="PROSITE" id="PS50801">
    <property type="entry name" value="STAS"/>
    <property type="match status" value="1"/>
</dbReference>
<keyword evidence="1" id="KW-1133">Transmembrane helix</keyword>
<dbReference type="InterPro" id="IPR030802">
    <property type="entry name" value="Permease_MalE"/>
</dbReference>
<keyword evidence="1" id="KW-0812">Transmembrane</keyword>
<name>A0A1G6A086_9BACT</name>